<feature type="transmembrane region" description="Helical" evidence="9">
    <location>
        <begin position="6"/>
        <end position="24"/>
    </location>
</feature>
<evidence type="ECO:0000256" key="7">
    <source>
        <dbReference type="ARBA" id="ARBA00022840"/>
    </source>
</evidence>
<keyword evidence="4" id="KW-0808">Transferase</keyword>
<dbReference type="EC" id="2.7.13.3" evidence="2"/>
<dbReference type="Pfam" id="PF02518">
    <property type="entry name" value="HATPase_c"/>
    <property type="match status" value="1"/>
</dbReference>
<keyword evidence="8" id="KW-0902">Two-component regulatory system</keyword>
<dbReference type="InterPro" id="IPR036097">
    <property type="entry name" value="HisK_dim/P_sf"/>
</dbReference>
<dbReference type="SUPFAM" id="SSF47384">
    <property type="entry name" value="Homodimeric domain of signal transducing histidine kinase"/>
    <property type="match status" value="1"/>
</dbReference>
<dbReference type="Proteomes" id="UP000593892">
    <property type="component" value="Chromosome"/>
</dbReference>
<dbReference type="Pfam" id="PF00512">
    <property type="entry name" value="HisKA"/>
    <property type="match status" value="1"/>
</dbReference>
<dbReference type="PROSITE" id="PS50109">
    <property type="entry name" value="HIS_KIN"/>
    <property type="match status" value="1"/>
</dbReference>
<dbReference type="PRINTS" id="PR00344">
    <property type="entry name" value="BCTRLSENSOR"/>
</dbReference>
<dbReference type="SMART" id="SM00388">
    <property type="entry name" value="HisKA"/>
    <property type="match status" value="1"/>
</dbReference>
<feature type="transmembrane region" description="Helical" evidence="9">
    <location>
        <begin position="126"/>
        <end position="143"/>
    </location>
</feature>
<keyword evidence="9" id="KW-1133">Transmembrane helix</keyword>
<dbReference type="PANTHER" id="PTHR43065">
    <property type="entry name" value="SENSOR HISTIDINE KINASE"/>
    <property type="match status" value="1"/>
</dbReference>
<dbReference type="EMBL" id="CP063849">
    <property type="protein sequence ID" value="QOY87368.1"/>
    <property type="molecule type" value="Genomic_DNA"/>
</dbReference>
<keyword evidence="9" id="KW-0472">Membrane</keyword>
<dbReference type="InterPro" id="IPR004358">
    <property type="entry name" value="Sig_transdc_His_kin-like_C"/>
</dbReference>
<dbReference type="KEGG" id="pfer:IRI77_32165"/>
<dbReference type="InterPro" id="IPR003661">
    <property type="entry name" value="HisK_dim/P_dom"/>
</dbReference>
<dbReference type="PANTHER" id="PTHR43065:SF10">
    <property type="entry name" value="PEROXIDE STRESS-ACTIVATED HISTIDINE KINASE MAK3"/>
    <property type="match status" value="1"/>
</dbReference>
<keyword evidence="6" id="KW-0418">Kinase</keyword>
<dbReference type="RefSeq" id="WP_194449037.1">
    <property type="nucleotide sequence ID" value="NZ_CP063849.1"/>
</dbReference>
<keyword evidence="12" id="KW-1185">Reference proteome</keyword>
<gene>
    <name evidence="11" type="ORF">IRI77_32165</name>
</gene>
<organism evidence="11 12">
    <name type="scientific">Paludibaculum fermentans</name>
    <dbReference type="NCBI Taxonomy" id="1473598"/>
    <lineage>
        <taxon>Bacteria</taxon>
        <taxon>Pseudomonadati</taxon>
        <taxon>Acidobacteriota</taxon>
        <taxon>Terriglobia</taxon>
        <taxon>Bryobacterales</taxon>
        <taxon>Bryobacteraceae</taxon>
        <taxon>Paludibaculum</taxon>
    </lineage>
</organism>
<keyword evidence="3" id="KW-0597">Phosphoprotein</keyword>
<dbReference type="CDD" id="cd00075">
    <property type="entry name" value="HATPase"/>
    <property type="match status" value="1"/>
</dbReference>
<evidence type="ECO:0000256" key="8">
    <source>
        <dbReference type="ARBA" id="ARBA00023012"/>
    </source>
</evidence>
<keyword evidence="9" id="KW-0812">Transmembrane</keyword>
<dbReference type="Gene3D" id="1.10.287.130">
    <property type="match status" value="1"/>
</dbReference>
<evidence type="ECO:0000256" key="9">
    <source>
        <dbReference type="SAM" id="Phobius"/>
    </source>
</evidence>
<dbReference type="AlphaFoldDB" id="A0A7S7SK38"/>
<keyword evidence="5" id="KW-0547">Nucleotide-binding</keyword>
<feature type="transmembrane region" description="Helical" evidence="9">
    <location>
        <begin position="68"/>
        <end position="95"/>
    </location>
</feature>
<dbReference type="SMART" id="SM00387">
    <property type="entry name" value="HATPase_c"/>
    <property type="match status" value="1"/>
</dbReference>
<name>A0A7S7SK38_PALFE</name>
<dbReference type="InterPro" id="IPR003594">
    <property type="entry name" value="HATPase_dom"/>
</dbReference>
<evidence type="ECO:0000256" key="6">
    <source>
        <dbReference type="ARBA" id="ARBA00022777"/>
    </source>
</evidence>
<keyword evidence="7" id="KW-0067">ATP-binding</keyword>
<evidence type="ECO:0000256" key="5">
    <source>
        <dbReference type="ARBA" id="ARBA00022741"/>
    </source>
</evidence>
<protein>
    <recommendedName>
        <fullName evidence="2">histidine kinase</fullName>
        <ecNumber evidence="2">2.7.13.3</ecNumber>
    </recommendedName>
</protein>
<dbReference type="InterPro" id="IPR005467">
    <property type="entry name" value="His_kinase_dom"/>
</dbReference>
<feature type="transmembrane region" description="Helical" evidence="9">
    <location>
        <begin position="155"/>
        <end position="179"/>
    </location>
</feature>
<dbReference type="SUPFAM" id="SSF55874">
    <property type="entry name" value="ATPase domain of HSP90 chaperone/DNA topoisomerase II/histidine kinase"/>
    <property type="match status" value="1"/>
</dbReference>
<reference evidence="11 12" key="1">
    <citation type="submission" date="2020-10" db="EMBL/GenBank/DDBJ databases">
        <title>Complete genome sequence of Paludibaculum fermentans P105T, a facultatively anaerobic acidobacterium capable of dissimilatory Fe(III) reduction.</title>
        <authorList>
            <person name="Dedysh S.N."/>
            <person name="Beletsky A.V."/>
            <person name="Kulichevskaya I.S."/>
            <person name="Mardanov A.V."/>
            <person name="Ravin N.V."/>
        </authorList>
    </citation>
    <scope>NUCLEOTIDE SEQUENCE [LARGE SCALE GENOMIC DNA]</scope>
    <source>
        <strain evidence="11 12">P105</strain>
    </source>
</reference>
<dbReference type="GO" id="GO:0000155">
    <property type="term" value="F:phosphorelay sensor kinase activity"/>
    <property type="evidence" value="ECO:0007669"/>
    <property type="project" value="InterPro"/>
</dbReference>
<proteinExistence type="predicted"/>
<dbReference type="Gene3D" id="3.30.565.10">
    <property type="entry name" value="Histidine kinase-like ATPase, C-terminal domain"/>
    <property type="match status" value="1"/>
</dbReference>
<feature type="domain" description="Histidine kinase" evidence="10">
    <location>
        <begin position="346"/>
        <end position="555"/>
    </location>
</feature>
<dbReference type="GO" id="GO:0005524">
    <property type="term" value="F:ATP binding"/>
    <property type="evidence" value="ECO:0007669"/>
    <property type="project" value="UniProtKB-KW"/>
</dbReference>
<dbReference type="CDD" id="cd00082">
    <property type="entry name" value="HisKA"/>
    <property type="match status" value="1"/>
</dbReference>
<sequence>MTSLIHALALVFGTALYVYLFAVLSSQRRAGPPGRMLLALVASSGLWYLGWLSVFYLRLTIGSGDSALVTAVAVLAHAGGWASWPAGIAVAWFAYRQGELHFYWSLLAAGAISGIASGVWTLGSLQIVLATLPVPLVIIFFLYREQIFGLLLPRSALLAAALGGGAALYVLAVPLAAALLESSFGAMPEGVRSLLLLGGVIAFLPLYNAVLAYEDRRQAGRREWVREIARDAAGLFEWEHRARYFEQRTAAHLGLRSVHIALEGSVEPNSFTHRWPLESEGRIWGWLLIDATPRRRLDDDAQLLESLAQEIAHSLSTLRLLDDKLGLERELVRQEHLASLGKVAAAVAHEIRNPLSAIKSITQVMLEDEEISGIHQRDLRYILSETERLASSVKQLLGYSKPVEALETGVDVSTLIEAAMAGLQHQATGMQLRLTVKVEPGWRLPKSNPDLLSQVVLNLVLNALQSAPPGSEVVVELLALGTELLFTVTDSGPGIPPDMHERIFEPFFTTKAKGTGLGLSIVRKAVHHLHGAVRVESPAGAAGGARFLVTLPGAERAS</sequence>
<evidence type="ECO:0000313" key="12">
    <source>
        <dbReference type="Proteomes" id="UP000593892"/>
    </source>
</evidence>
<comment type="catalytic activity">
    <reaction evidence="1">
        <text>ATP + protein L-histidine = ADP + protein N-phospho-L-histidine.</text>
        <dbReference type="EC" id="2.7.13.3"/>
    </reaction>
</comment>
<accession>A0A7S7SK38</accession>
<feature type="transmembrane region" description="Helical" evidence="9">
    <location>
        <begin position="191"/>
        <end position="213"/>
    </location>
</feature>
<evidence type="ECO:0000256" key="2">
    <source>
        <dbReference type="ARBA" id="ARBA00012438"/>
    </source>
</evidence>
<feature type="transmembrane region" description="Helical" evidence="9">
    <location>
        <begin position="102"/>
        <end position="120"/>
    </location>
</feature>
<evidence type="ECO:0000256" key="4">
    <source>
        <dbReference type="ARBA" id="ARBA00022679"/>
    </source>
</evidence>
<evidence type="ECO:0000259" key="10">
    <source>
        <dbReference type="PROSITE" id="PS50109"/>
    </source>
</evidence>
<evidence type="ECO:0000313" key="11">
    <source>
        <dbReference type="EMBL" id="QOY87368.1"/>
    </source>
</evidence>
<dbReference type="InterPro" id="IPR036890">
    <property type="entry name" value="HATPase_C_sf"/>
</dbReference>
<evidence type="ECO:0000256" key="1">
    <source>
        <dbReference type="ARBA" id="ARBA00000085"/>
    </source>
</evidence>
<feature type="transmembrane region" description="Helical" evidence="9">
    <location>
        <begin position="36"/>
        <end position="56"/>
    </location>
</feature>
<evidence type="ECO:0000256" key="3">
    <source>
        <dbReference type="ARBA" id="ARBA00022553"/>
    </source>
</evidence>